<feature type="compositionally biased region" description="Low complexity" evidence="1">
    <location>
        <begin position="15"/>
        <end position="47"/>
    </location>
</feature>
<evidence type="ECO:0000313" key="5">
    <source>
        <dbReference type="Proteomes" id="UP000593758"/>
    </source>
</evidence>
<dbReference type="InterPro" id="IPR018929">
    <property type="entry name" value="DUF2510"/>
</dbReference>
<accession>A0A7M1T0A8</accession>
<gene>
    <name evidence="4" type="ORF">IM660_09410</name>
</gene>
<name>A0A7M1T0A8_9MICO</name>
<evidence type="ECO:0000259" key="3">
    <source>
        <dbReference type="Pfam" id="PF10708"/>
    </source>
</evidence>
<evidence type="ECO:0000256" key="1">
    <source>
        <dbReference type="SAM" id="MobiDB-lite"/>
    </source>
</evidence>
<keyword evidence="2" id="KW-0472">Membrane</keyword>
<feature type="region of interest" description="Disordered" evidence="1">
    <location>
        <begin position="333"/>
        <end position="353"/>
    </location>
</feature>
<evidence type="ECO:0000313" key="4">
    <source>
        <dbReference type="EMBL" id="QOR72412.1"/>
    </source>
</evidence>
<dbReference type="KEGG" id="halt:IM660_09410"/>
<dbReference type="EMBL" id="CP063169">
    <property type="protein sequence ID" value="QOR72412.1"/>
    <property type="molecule type" value="Genomic_DNA"/>
</dbReference>
<protein>
    <submittedName>
        <fullName evidence="4">DUF2510 domain-containing protein</fullName>
    </submittedName>
</protein>
<feature type="compositionally biased region" description="Polar residues" evidence="1">
    <location>
        <begin position="66"/>
        <end position="76"/>
    </location>
</feature>
<feature type="domain" description="DUF2510" evidence="3">
    <location>
        <begin position="1"/>
        <end position="20"/>
    </location>
</feature>
<reference evidence="4 5" key="1">
    <citation type="submission" date="2020-10" db="EMBL/GenBank/DDBJ databases">
        <title>Haloactinobacterium sp. RN3S43, a bacterium isolated from saline soil.</title>
        <authorList>
            <person name="Sun J.-Q."/>
        </authorList>
    </citation>
    <scope>NUCLEOTIDE SEQUENCE [LARGE SCALE GENOMIC DNA]</scope>
    <source>
        <strain evidence="4 5">RN3S43</strain>
    </source>
</reference>
<feature type="compositionally biased region" description="Polar residues" evidence="1">
    <location>
        <begin position="151"/>
        <end position="173"/>
    </location>
</feature>
<feature type="region of interest" description="Disordered" evidence="1">
    <location>
        <begin position="142"/>
        <end position="182"/>
    </location>
</feature>
<dbReference type="AlphaFoldDB" id="A0A7M1T0A8"/>
<keyword evidence="2" id="KW-1133">Transmembrane helix</keyword>
<proteinExistence type="predicted"/>
<keyword evidence="5" id="KW-1185">Reference proteome</keyword>
<dbReference type="Proteomes" id="UP000593758">
    <property type="component" value="Chromosome"/>
</dbReference>
<feature type="transmembrane region" description="Helical" evidence="2">
    <location>
        <begin position="115"/>
        <end position="138"/>
    </location>
</feature>
<keyword evidence="2" id="KW-0812">Transmembrane</keyword>
<feature type="region of interest" description="Disordered" evidence="1">
    <location>
        <begin position="1"/>
        <end position="89"/>
    </location>
</feature>
<evidence type="ECO:0000256" key="2">
    <source>
        <dbReference type="SAM" id="Phobius"/>
    </source>
</evidence>
<dbReference type="Pfam" id="PF10708">
    <property type="entry name" value="DUF2510"/>
    <property type="match status" value="1"/>
</dbReference>
<sequence length="385" mass="38623">MRYWDGATWTEQRAPVQSSPGSPVSPQSGAYGAPAGAYGAAPAPGAGEYTSPYGATDVPGVAAPGTSPQWSGQQAGSPGYGAGAGWSTPGGAAPGSAGAYGSPTPPPSSHGGKGALIVVLGVAALAVIVVVVLAVRLISGLGAADPEPTGAPTQPSPTAEPTDQPTQEPTDNPASDGGTIVSGDVVDVRVPDEGTVTFTLVVDEPGVYWVDTFSEEDVDPVVEVTAANGTRWRDDDGTVESSNSYDASLTMVLAAGEHEVVVNDLRDSGTTFELHAGGEPAPAIEAGEQEFSVDDGGTWAGQLDVGAGQTLTVDVYDTDGDAIAGIGLVDGAYEENDDRDSDAPDTGGNLDPYVSVESTEDGAAIVLIWGYDDEAVSGTVSVTVE</sequence>
<organism evidence="4 5">
    <name type="scientific">Ruania alkalisoli</name>
    <dbReference type="NCBI Taxonomy" id="2779775"/>
    <lineage>
        <taxon>Bacteria</taxon>
        <taxon>Bacillati</taxon>
        <taxon>Actinomycetota</taxon>
        <taxon>Actinomycetes</taxon>
        <taxon>Micrococcales</taxon>
        <taxon>Ruaniaceae</taxon>
        <taxon>Ruania</taxon>
    </lineage>
</organism>